<evidence type="ECO:0008006" key="4">
    <source>
        <dbReference type="Google" id="ProtNLM"/>
    </source>
</evidence>
<feature type="transmembrane region" description="Helical" evidence="1">
    <location>
        <begin position="59"/>
        <end position="81"/>
    </location>
</feature>
<dbReference type="InterPro" id="IPR012340">
    <property type="entry name" value="NA-bd_OB-fold"/>
</dbReference>
<evidence type="ECO:0000256" key="1">
    <source>
        <dbReference type="SAM" id="Phobius"/>
    </source>
</evidence>
<reference evidence="2 3" key="1">
    <citation type="submission" date="2020-03" db="EMBL/GenBank/DDBJ databases">
        <title>Metabolic flexibility allows generalist bacteria to become dominant in a frequently disturbed ecosystem.</title>
        <authorList>
            <person name="Chen Y.-J."/>
            <person name="Leung P.M."/>
            <person name="Bay S.K."/>
            <person name="Hugenholtz P."/>
            <person name="Kessler A.J."/>
            <person name="Shelley G."/>
            <person name="Waite D.W."/>
            <person name="Cook P.L."/>
            <person name="Greening C."/>
        </authorList>
    </citation>
    <scope>NUCLEOTIDE SEQUENCE [LARGE SCALE GENOMIC DNA]</scope>
    <source>
        <strain evidence="2">SS_bin_28</strain>
    </source>
</reference>
<keyword evidence="1" id="KW-1133">Transmembrane helix</keyword>
<feature type="transmembrane region" description="Helical" evidence="1">
    <location>
        <begin position="20"/>
        <end position="38"/>
    </location>
</feature>
<proteinExistence type="predicted"/>
<gene>
    <name evidence="2" type="ORF">HKN21_15025</name>
</gene>
<feature type="transmembrane region" description="Helical" evidence="1">
    <location>
        <begin position="93"/>
        <end position="115"/>
    </location>
</feature>
<accession>A0A7Y2H3F9</accession>
<organism evidence="2 3">
    <name type="scientific">Eiseniibacteriota bacterium</name>
    <dbReference type="NCBI Taxonomy" id="2212470"/>
    <lineage>
        <taxon>Bacteria</taxon>
        <taxon>Candidatus Eiseniibacteriota</taxon>
    </lineage>
</organism>
<keyword evidence="1" id="KW-0812">Transmembrane</keyword>
<dbReference type="Proteomes" id="UP000547674">
    <property type="component" value="Unassembled WGS sequence"/>
</dbReference>
<dbReference type="AlphaFoldDB" id="A0A7Y2H3F9"/>
<name>A0A7Y2H3F9_UNCEI</name>
<keyword evidence="1" id="KW-0472">Membrane</keyword>
<dbReference type="Gene3D" id="2.40.50.140">
    <property type="entry name" value="Nucleic acid-binding proteins"/>
    <property type="match status" value="1"/>
</dbReference>
<dbReference type="EMBL" id="JABDJR010000608">
    <property type="protein sequence ID" value="NNF08074.1"/>
    <property type="molecule type" value="Genomic_DNA"/>
</dbReference>
<protein>
    <recommendedName>
        <fullName evidence="4">NfeD-like C-terminal domain-containing protein</fullName>
    </recommendedName>
</protein>
<comment type="caution">
    <text evidence="2">The sequence shown here is derived from an EMBL/GenBank/DDBJ whole genome shotgun (WGS) entry which is preliminary data.</text>
</comment>
<evidence type="ECO:0000313" key="3">
    <source>
        <dbReference type="Proteomes" id="UP000547674"/>
    </source>
</evidence>
<sequence>MFESLFNWSELVSQGVDVVVYAILAGVGTLFFLVRLAANAFLGGGDLDMDTEFHGDSDHAFGVFSLLSILAFFMAAGWMGLACRLDWALGRVPSAFIASGFGFVMMLAASGLTYLTRRLNQESGYDIETARGVTGRVYLSIPAKGTGQGQVEVSVSGRKKIIRASSNGDEIPAFTEVKVIGTKDDESVIVEPTGL</sequence>
<evidence type="ECO:0000313" key="2">
    <source>
        <dbReference type="EMBL" id="NNF08074.1"/>
    </source>
</evidence>